<organism evidence="1 2">
    <name type="scientific">Pontibacter chinhatensis</name>
    <dbReference type="NCBI Taxonomy" id="1436961"/>
    <lineage>
        <taxon>Bacteria</taxon>
        <taxon>Pseudomonadati</taxon>
        <taxon>Bacteroidota</taxon>
        <taxon>Cytophagia</taxon>
        <taxon>Cytophagales</taxon>
        <taxon>Hymenobacteraceae</taxon>
        <taxon>Pontibacter</taxon>
    </lineage>
</organism>
<dbReference type="OrthoDB" id="1036397at2"/>
<dbReference type="Proteomes" id="UP000198724">
    <property type="component" value="Unassembled WGS sequence"/>
</dbReference>
<protein>
    <submittedName>
        <fullName evidence="1">Uncharacterized protein</fullName>
    </submittedName>
</protein>
<dbReference type="EMBL" id="FOOT01000001">
    <property type="protein sequence ID" value="SFF99606.1"/>
    <property type="molecule type" value="Genomic_DNA"/>
</dbReference>
<dbReference type="STRING" id="1436961.SAMN05421739_101625"/>
<dbReference type="AlphaFoldDB" id="A0A1I2NDM7"/>
<evidence type="ECO:0000313" key="1">
    <source>
        <dbReference type="EMBL" id="SFF99606.1"/>
    </source>
</evidence>
<evidence type="ECO:0000313" key="2">
    <source>
        <dbReference type="Proteomes" id="UP000198724"/>
    </source>
</evidence>
<accession>A0A1I2NDM7</accession>
<proteinExistence type="predicted"/>
<dbReference type="RefSeq" id="WP_092098919.1">
    <property type="nucleotide sequence ID" value="NZ_FOOT01000001.1"/>
</dbReference>
<reference evidence="2" key="1">
    <citation type="submission" date="2016-10" db="EMBL/GenBank/DDBJ databases">
        <authorList>
            <person name="Varghese N."/>
            <person name="Submissions S."/>
        </authorList>
    </citation>
    <scope>NUCLEOTIDE SEQUENCE [LARGE SCALE GENOMIC DNA]</scope>
    <source>
        <strain evidence="2">LP51</strain>
    </source>
</reference>
<gene>
    <name evidence="1" type="ORF">SAMN05421739_101625</name>
</gene>
<sequence length="73" mass="8319">MKNVLVFKTSVNTSLAARLLRPTLDGLMGHGETWNFDLEDCDRILRVEATTLQAATVIRHLERAGFWCEELED</sequence>
<keyword evidence="2" id="KW-1185">Reference proteome</keyword>
<name>A0A1I2NDM7_9BACT</name>